<evidence type="ECO:0000313" key="3">
    <source>
        <dbReference type="Proteomes" id="UP001172083"/>
    </source>
</evidence>
<evidence type="ECO:0000256" key="1">
    <source>
        <dbReference type="SAM" id="SignalP"/>
    </source>
</evidence>
<protein>
    <recommendedName>
        <fullName evidence="4">Lipocalin-like domain-containing protein</fullName>
    </recommendedName>
</protein>
<gene>
    <name evidence="2" type="ORF">QQ020_35860</name>
</gene>
<organism evidence="2 3">
    <name type="scientific">Agaribacillus aureus</name>
    <dbReference type="NCBI Taxonomy" id="3051825"/>
    <lineage>
        <taxon>Bacteria</taxon>
        <taxon>Pseudomonadati</taxon>
        <taxon>Bacteroidota</taxon>
        <taxon>Cytophagia</taxon>
        <taxon>Cytophagales</taxon>
        <taxon>Splendidivirgaceae</taxon>
        <taxon>Agaribacillus</taxon>
    </lineage>
</organism>
<feature type="chain" id="PRO_5046784473" description="Lipocalin-like domain-containing protein" evidence="1">
    <location>
        <begin position="21"/>
        <end position="147"/>
    </location>
</feature>
<keyword evidence="3" id="KW-1185">Reference proteome</keyword>
<comment type="caution">
    <text evidence="2">The sequence shown here is derived from an EMBL/GenBank/DDBJ whole genome shotgun (WGS) entry which is preliminary data.</text>
</comment>
<sequence>MKKTILLLALMWLCAGYVKAQKVKEKSKIKPSAWSTIKTKNLLATGVWSTTSTEQRMITEFNGDLQTQNQQVTISCDKGQFDFNIAGDKQNSFSVKATYDKTELGVVYFMPESKLYSRITIHKQDKLIVVEYADNTHTSYVYSGELL</sequence>
<evidence type="ECO:0000313" key="2">
    <source>
        <dbReference type="EMBL" id="MDN5217504.1"/>
    </source>
</evidence>
<keyword evidence="1" id="KW-0732">Signal</keyword>
<proteinExistence type="predicted"/>
<evidence type="ECO:0008006" key="4">
    <source>
        <dbReference type="Google" id="ProtNLM"/>
    </source>
</evidence>
<reference evidence="2" key="1">
    <citation type="submission" date="2023-06" db="EMBL/GenBank/DDBJ databases">
        <title>Genomic of Agaribacillus aureum.</title>
        <authorList>
            <person name="Wang G."/>
        </authorList>
    </citation>
    <scope>NUCLEOTIDE SEQUENCE</scope>
    <source>
        <strain evidence="2">BMA12</strain>
    </source>
</reference>
<accession>A0ABT8LI68</accession>
<feature type="signal peptide" evidence="1">
    <location>
        <begin position="1"/>
        <end position="20"/>
    </location>
</feature>
<dbReference type="EMBL" id="JAUJEB010000020">
    <property type="protein sequence ID" value="MDN5217504.1"/>
    <property type="molecule type" value="Genomic_DNA"/>
</dbReference>
<dbReference type="Proteomes" id="UP001172083">
    <property type="component" value="Unassembled WGS sequence"/>
</dbReference>
<name>A0ABT8LI68_9BACT</name>
<dbReference type="RefSeq" id="WP_346762839.1">
    <property type="nucleotide sequence ID" value="NZ_JAUJEB010000020.1"/>
</dbReference>